<evidence type="ECO:0000313" key="2">
    <source>
        <dbReference type="Proteomes" id="UP000712281"/>
    </source>
</evidence>
<reference evidence="1" key="1">
    <citation type="submission" date="2019-12" db="EMBL/GenBank/DDBJ databases">
        <title>Genome sequencing and annotation of Brassica cretica.</title>
        <authorList>
            <person name="Studholme D.J."/>
            <person name="Sarris P.F."/>
        </authorList>
    </citation>
    <scope>NUCLEOTIDE SEQUENCE</scope>
    <source>
        <strain evidence="1">PFS-001/15</strain>
        <tissue evidence="1">Leaf</tissue>
    </source>
</reference>
<gene>
    <name evidence="1" type="ORF">F2Q68_00045342</name>
</gene>
<evidence type="ECO:0000313" key="1">
    <source>
        <dbReference type="EMBL" id="KAF2606188.1"/>
    </source>
</evidence>
<organism evidence="1 2">
    <name type="scientific">Brassica cretica</name>
    <name type="common">Mustard</name>
    <dbReference type="NCBI Taxonomy" id="69181"/>
    <lineage>
        <taxon>Eukaryota</taxon>
        <taxon>Viridiplantae</taxon>
        <taxon>Streptophyta</taxon>
        <taxon>Embryophyta</taxon>
        <taxon>Tracheophyta</taxon>
        <taxon>Spermatophyta</taxon>
        <taxon>Magnoliopsida</taxon>
        <taxon>eudicotyledons</taxon>
        <taxon>Gunneridae</taxon>
        <taxon>Pentapetalae</taxon>
        <taxon>rosids</taxon>
        <taxon>malvids</taxon>
        <taxon>Brassicales</taxon>
        <taxon>Brassicaceae</taxon>
        <taxon>Brassiceae</taxon>
        <taxon>Brassica</taxon>
    </lineage>
</organism>
<proteinExistence type="predicted"/>
<dbReference type="Proteomes" id="UP000712281">
    <property type="component" value="Unassembled WGS sequence"/>
</dbReference>
<name>A0A8S9LKZ7_BRACR</name>
<dbReference type="EMBL" id="QGKW02000276">
    <property type="protein sequence ID" value="KAF2606188.1"/>
    <property type="molecule type" value="Genomic_DNA"/>
</dbReference>
<dbReference type="AlphaFoldDB" id="A0A8S9LKZ7"/>
<protein>
    <submittedName>
        <fullName evidence="1">Uncharacterized protein</fullName>
    </submittedName>
</protein>
<sequence length="139" mass="14616">MRIKLSLLSNYPRAGISSGLDRKQESLSIDVGIVWAIDSVVVPSIDVEVVTSIDVEVVMSVDVKVVSSVDVEVVPSVDVEVLPSVDVEVLPSVDVEVASSVPASSTQLNSPNTCSVTKLHRDGKLVPMLTEAGAFTAQA</sequence>
<comment type="caution">
    <text evidence="1">The sequence shown here is derived from an EMBL/GenBank/DDBJ whole genome shotgun (WGS) entry which is preliminary data.</text>
</comment>
<accession>A0A8S9LKZ7</accession>